<feature type="binding site" evidence="7">
    <location>
        <position position="141"/>
    </location>
    <ligand>
        <name>N-formimidoyl-L-glutamate</name>
        <dbReference type="ChEBI" id="CHEBI:58928"/>
    </ligand>
</feature>
<dbReference type="GO" id="GO:0019556">
    <property type="term" value="P:L-histidine catabolic process to glutamate and formamide"/>
    <property type="evidence" value="ECO:0007669"/>
    <property type="project" value="UniProtKB-UniRule"/>
</dbReference>
<proteinExistence type="inferred from homology"/>
<feature type="binding site" evidence="7">
    <location>
        <position position="316"/>
    </location>
    <ligand>
        <name>4-imidazolone-5-propanoate</name>
        <dbReference type="ChEBI" id="CHEBI:77893"/>
    </ligand>
</feature>
<keyword evidence="5 7" id="KW-0862">Zinc</keyword>
<feature type="binding site" evidence="7">
    <location>
        <position position="311"/>
    </location>
    <ligand>
        <name>Zn(2+)</name>
        <dbReference type="ChEBI" id="CHEBI:29105"/>
    </ligand>
</feature>
<dbReference type="HAMAP" id="MF_00372">
    <property type="entry name" value="HutI"/>
    <property type="match status" value="1"/>
</dbReference>
<dbReference type="PANTHER" id="PTHR42752">
    <property type="entry name" value="IMIDAZOLONEPROPIONASE"/>
    <property type="match status" value="1"/>
</dbReference>
<dbReference type="Gene3D" id="2.30.40.10">
    <property type="entry name" value="Urease, subunit C, domain 1"/>
    <property type="match status" value="1"/>
</dbReference>
<sequence length="418" mass="43657">MDLLVCGIGELATPVGGKARGGVAQGRISVVRNAYVLVRNGRIAEVGQGRGPRLAGPTLDAEGRCATPGLVDPHTHAVFAGSRVEEFLARTRGEKYTGGGILTTVQATRAASGNGLVELARPRLLRMLAQGVTTVEVKSGYGLALTHELKILRVVRQLGEELPLTLVPTFMGAHAFPPEVPREEYVRLLVDEMIPTVARDGLARFCDVFCDRGFYSVDEARRILVAAREHGMGLKVHADELASVGAAELAGALRAVSAEHLLHISEAGIQALAQAGTVAVLLPGTAFLLDEPYPPARDLIAAGVPVALGTDFNPGSCPLASLPLVLSLAVTKLKLAPAEVLTAATLHAAAALGLATEIGSVEGGKRADLVLWDAASHEEIPYWIGQNLAWAVVAGGRVVASPSPDPRLRGGGADRCEN</sequence>
<feature type="binding site" evidence="7">
    <location>
        <position position="315"/>
    </location>
    <ligand>
        <name>N-formimidoyl-L-glutamate</name>
        <dbReference type="ChEBI" id="CHEBI:58928"/>
    </ligand>
</feature>
<dbReference type="Pfam" id="PF01979">
    <property type="entry name" value="Amidohydro_1"/>
    <property type="match status" value="1"/>
</dbReference>
<feature type="binding site" evidence="7">
    <location>
        <position position="141"/>
    </location>
    <ligand>
        <name>4-imidazolone-5-propanoate</name>
        <dbReference type="ChEBI" id="CHEBI:77893"/>
    </ligand>
</feature>
<comment type="cofactor">
    <cofactor evidence="7">
        <name>Zn(2+)</name>
        <dbReference type="ChEBI" id="CHEBI:29105"/>
    </cofactor>
    <cofactor evidence="7">
        <name>Fe(3+)</name>
        <dbReference type="ChEBI" id="CHEBI:29034"/>
    </cofactor>
    <text evidence="7">Binds 1 zinc or iron ion per subunit.</text>
</comment>
<comment type="catalytic activity">
    <reaction evidence="7">
        <text>4-imidazolone-5-propanoate + H2O = N-formimidoyl-L-glutamate</text>
        <dbReference type="Rhea" id="RHEA:23660"/>
        <dbReference type="ChEBI" id="CHEBI:15377"/>
        <dbReference type="ChEBI" id="CHEBI:58928"/>
        <dbReference type="ChEBI" id="CHEBI:77893"/>
        <dbReference type="EC" id="3.5.2.7"/>
    </reaction>
</comment>
<feature type="binding site" evidence="7">
    <location>
        <position position="76"/>
    </location>
    <ligand>
        <name>Zn(2+)</name>
        <dbReference type="ChEBI" id="CHEBI:29105"/>
    </ligand>
</feature>
<dbReference type="GO" id="GO:0005737">
    <property type="term" value="C:cytoplasm"/>
    <property type="evidence" value="ECO:0007669"/>
    <property type="project" value="UniProtKB-SubCell"/>
</dbReference>
<feature type="binding site" evidence="7">
    <location>
        <position position="311"/>
    </location>
    <ligand>
        <name>Fe(3+)</name>
        <dbReference type="ChEBI" id="CHEBI:29034"/>
    </ligand>
</feature>
<evidence type="ECO:0000256" key="5">
    <source>
        <dbReference type="ARBA" id="ARBA00022833"/>
    </source>
</evidence>
<evidence type="ECO:0000256" key="7">
    <source>
        <dbReference type="HAMAP-Rule" id="MF_00372"/>
    </source>
</evidence>
<organism evidence="9 10">
    <name type="scientific">Bipolaricaulis sibiricus</name>
    <dbReference type="NCBI Taxonomy" id="2501609"/>
    <lineage>
        <taxon>Bacteria</taxon>
        <taxon>Candidatus Bipolaricaulota</taxon>
        <taxon>Candidatus Bipolaricaulia</taxon>
        <taxon>Candidatus Bipolaricaulales</taxon>
        <taxon>Candidatus Bipolaricaulaceae</taxon>
        <taxon>Candidatus Bipolaricaulis</taxon>
    </lineage>
</organism>
<dbReference type="SUPFAM" id="SSF51556">
    <property type="entry name" value="Metallo-dependent hydrolases"/>
    <property type="match status" value="1"/>
</dbReference>
<keyword evidence="2 7" id="KW-0479">Metal-binding</keyword>
<comment type="similarity">
    <text evidence="7">Belongs to the metallo-dependent hydrolases superfamily. HutI family.</text>
</comment>
<evidence type="ECO:0000256" key="4">
    <source>
        <dbReference type="ARBA" id="ARBA00022808"/>
    </source>
</evidence>
<comment type="pathway">
    <text evidence="7">Amino-acid degradation; L-histidine degradation into L-glutamate; N-formimidoyl-L-glutamate from L-histidine: step 3/3.</text>
</comment>
<name>A0A410FTU9_BIPS1</name>
<evidence type="ECO:0000313" key="10">
    <source>
        <dbReference type="Proteomes" id="UP000287233"/>
    </source>
</evidence>
<evidence type="ECO:0000313" key="9">
    <source>
        <dbReference type="EMBL" id="QAA76381.1"/>
    </source>
</evidence>
<reference evidence="10" key="1">
    <citation type="submission" date="2018-12" db="EMBL/GenBank/DDBJ databases">
        <title>Complete genome sequence of an uncultured bacterium of the candidate phylum Bipolaricaulota.</title>
        <authorList>
            <person name="Kadnikov V.V."/>
            <person name="Mardanov A.V."/>
            <person name="Beletsky A.V."/>
            <person name="Frank Y.A."/>
            <person name="Karnachuk O.V."/>
            <person name="Ravin N.V."/>
        </authorList>
    </citation>
    <scope>NUCLEOTIDE SEQUENCE [LARGE SCALE GENOMIC DNA]</scope>
</reference>
<feature type="binding site" evidence="7">
    <location>
        <position position="174"/>
    </location>
    <ligand>
        <name>4-imidazolone-5-propanoate</name>
        <dbReference type="ChEBI" id="CHEBI:77893"/>
    </ligand>
</feature>
<dbReference type="InterPro" id="IPR011059">
    <property type="entry name" value="Metal-dep_hydrolase_composite"/>
</dbReference>
<evidence type="ECO:0000256" key="6">
    <source>
        <dbReference type="ARBA" id="ARBA00023004"/>
    </source>
</evidence>
<comment type="subcellular location">
    <subcellularLocation>
        <location evidence="7">Cytoplasm</location>
    </subcellularLocation>
</comment>
<comment type="function">
    <text evidence="7">Catalyzes the hydrolytic cleavage of the carbon-nitrogen bond in imidazolone-5-propanoate to yield N-formimidoyl-L-glutamate. It is the third step in the universal histidine degradation pathway.</text>
</comment>
<evidence type="ECO:0000256" key="1">
    <source>
        <dbReference type="ARBA" id="ARBA00012864"/>
    </source>
</evidence>
<dbReference type="SUPFAM" id="SSF51338">
    <property type="entry name" value="Composite domain of metallo-dependent hydrolases"/>
    <property type="match status" value="1"/>
</dbReference>
<dbReference type="FunFam" id="3.20.20.140:FF:000007">
    <property type="entry name" value="Imidazolonepropionase"/>
    <property type="match status" value="1"/>
</dbReference>
<dbReference type="InterPro" id="IPR005920">
    <property type="entry name" value="HutI"/>
</dbReference>
<dbReference type="AlphaFoldDB" id="A0A410FTU9"/>
<dbReference type="GO" id="GO:0005506">
    <property type="term" value="F:iron ion binding"/>
    <property type="evidence" value="ECO:0007669"/>
    <property type="project" value="UniProtKB-UniRule"/>
</dbReference>
<dbReference type="GO" id="GO:0019557">
    <property type="term" value="P:L-histidine catabolic process to glutamate and formate"/>
    <property type="evidence" value="ECO:0007669"/>
    <property type="project" value="UniProtKB-UniPathway"/>
</dbReference>
<dbReference type="Proteomes" id="UP000287233">
    <property type="component" value="Chromosome"/>
</dbReference>
<dbReference type="CDD" id="cd01296">
    <property type="entry name" value="Imidazolone-5PH"/>
    <property type="match status" value="1"/>
</dbReference>
<keyword evidence="6 7" id="KW-0408">Iron</keyword>
<dbReference type="EC" id="3.5.2.7" evidence="1 7"/>
<keyword evidence="4 7" id="KW-0369">Histidine metabolism</keyword>
<feature type="binding site" evidence="7">
    <location>
        <position position="313"/>
    </location>
    <ligand>
        <name>N-formimidoyl-L-glutamate</name>
        <dbReference type="ChEBI" id="CHEBI:58928"/>
    </ligand>
</feature>
<feature type="binding site" evidence="7">
    <location>
        <position position="240"/>
    </location>
    <ligand>
        <name>4-imidazolone-5-propanoate</name>
        <dbReference type="ChEBI" id="CHEBI:77893"/>
    </ligand>
</feature>
<dbReference type="GO" id="GO:0050480">
    <property type="term" value="F:imidazolonepropionase activity"/>
    <property type="evidence" value="ECO:0007669"/>
    <property type="project" value="UniProtKB-UniRule"/>
</dbReference>
<accession>A0A410FTU9</accession>
<dbReference type="EMBL" id="CP034928">
    <property type="protein sequence ID" value="QAA76381.1"/>
    <property type="molecule type" value="Genomic_DNA"/>
</dbReference>
<gene>
    <name evidence="7" type="primary">hutI</name>
    <name evidence="9" type="ORF">BIP78_0615</name>
</gene>
<evidence type="ECO:0000256" key="2">
    <source>
        <dbReference type="ARBA" id="ARBA00022723"/>
    </source>
</evidence>
<dbReference type="KEGG" id="bih:BIP78_0615"/>
<dbReference type="PANTHER" id="PTHR42752:SF1">
    <property type="entry name" value="IMIDAZOLONEPROPIONASE-RELATED"/>
    <property type="match status" value="1"/>
</dbReference>
<dbReference type="UniPathway" id="UPA00379">
    <property type="reaction ID" value="UER00551"/>
</dbReference>
<feature type="binding site" evidence="7">
    <location>
        <position position="74"/>
    </location>
    <ligand>
        <name>Fe(3+)</name>
        <dbReference type="ChEBI" id="CHEBI:29034"/>
    </ligand>
</feature>
<feature type="binding site" evidence="7">
    <location>
        <position position="83"/>
    </location>
    <ligand>
        <name>4-imidazolone-5-propanoate</name>
        <dbReference type="ChEBI" id="CHEBI:77893"/>
    </ligand>
</feature>
<keyword evidence="7" id="KW-0963">Cytoplasm</keyword>
<keyword evidence="3 7" id="KW-0378">Hydrolase</keyword>
<feature type="binding site" evidence="7">
    <location>
        <position position="237"/>
    </location>
    <ligand>
        <name>Fe(3+)</name>
        <dbReference type="ChEBI" id="CHEBI:29034"/>
    </ligand>
</feature>
<dbReference type="GO" id="GO:0008270">
    <property type="term" value="F:zinc ion binding"/>
    <property type="evidence" value="ECO:0007669"/>
    <property type="project" value="UniProtKB-UniRule"/>
</dbReference>
<feature type="binding site" evidence="7">
    <location>
        <position position="76"/>
    </location>
    <ligand>
        <name>Fe(3+)</name>
        <dbReference type="ChEBI" id="CHEBI:29034"/>
    </ligand>
</feature>
<feature type="binding site" evidence="7">
    <location>
        <position position="237"/>
    </location>
    <ligand>
        <name>Zn(2+)</name>
        <dbReference type="ChEBI" id="CHEBI:29105"/>
    </ligand>
</feature>
<evidence type="ECO:0000259" key="8">
    <source>
        <dbReference type="Pfam" id="PF01979"/>
    </source>
</evidence>
<feature type="domain" description="Amidohydrolase-related" evidence="8">
    <location>
        <begin position="66"/>
        <end position="393"/>
    </location>
</feature>
<dbReference type="InterPro" id="IPR032466">
    <property type="entry name" value="Metal_Hydrolase"/>
</dbReference>
<protein>
    <recommendedName>
        <fullName evidence="1 7">Imidazolonepropionase</fullName>
        <ecNumber evidence="1 7">3.5.2.7</ecNumber>
    </recommendedName>
    <alternativeName>
        <fullName evidence="7">Imidazolone-5-propionate hydrolase</fullName>
    </alternativeName>
</protein>
<dbReference type="InterPro" id="IPR006680">
    <property type="entry name" value="Amidohydro-rel"/>
</dbReference>
<evidence type="ECO:0000256" key="3">
    <source>
        <dbReference type="ARBA" id="ARBA00022801"/>
    </source>
</evidence>
<dbReference type="NCBIfam" id="TIGR01224">
    <property type="entry name" value="hutI"/>
    <property type="match status" value="1"/>
</dbReference>
<dbReference type="Gene3D" id="3.20.20.140">
    <property type="entry name" value="Metal-dependent hydrolases"/>
    <property type="match status" value="1"/>
</dbReference>
<feature type="binding site" evidence="7">
    <location>
        <position position="74"/>
    </location>
    <ligand>
        <name>Zn(2+)</name>
        <dbReference type="ChEBI" id="CHEBI:29105"/>
    </ligand>
</feature>